<feature type="transmembrane region" description="Helical" evidence="2">
    <location>
        <begin position="34"/>
        <end position="53"/>
    </location>
</feature>
<evidence type="ECO:0000313" key="4">
    <source>
        <dbReference type="Proteomes" id="UP001228690"/>
    </source>
</evidence>
<protein>
    <submittedName>
        <fullName evidence="3">Uncharacterized protein</fullName>
    </submittedName>
</protein>
<keyword evidence="1" id="KW-0175">Coiled coil</keyword>
<accession>A0ABY8MI68</accession>
<dbReference type="Proteomes" id="UP001228690">
    <property type="component" value="Chromosome"/>
</dbReference>
<keyword evidence="4" id="KW-1185">Reference proteome</keyword>
<feature type="coiled-coil region" evidence="1">
    <location>
        <begin position="146"/>
        <end position="175"/>
    </location>
</feature>
<evidence type="ECO:0000256" key="1">
    <source>
        <dbReference type="SAM" id="Coils"/>
    </source>
</evidence>
<keyword evidence="2" id="KW-0472">Membrane</keyword>
<organism evidence="3 4">
    <name type="scientific">Candidatus Haliotispira prima</name>
    <dbReference type="NCBI Taxonomy" id="3034016"/>
    <lineage>
        <taxon>Bacteria</taxon>
        <taxon>Pseudomonadati</taxon>
        <taxon>Spirochaetota</taxon>
        <taxon>Spirochaetia</taxon>
        <taxon>Spirochaetales</taxon>
        <taxon>Spirochaetaceae</taxon>
        <taxon>Candidatus Haliotispira</taxon>
    </lineage>
</organism>
<sequence>MLADEYRLFALRKKGAKNGLPSCIRIYKVSQWRLLERIIASVFLTVIYFFRNYSYVEKLYIGAYIGFVTNALVTVLILHVFIPKLKRSIAKTAKDSISDLVKLDEEDNAIPNTSAAALAIIGVLLPGGLVTTLVGSTLGLFTRNKVKSAIEEKKRKELENAKAQIEEGINKMSKQQISNMMDEMIGTILILIESAGFLTGAFFGLLVTYL</sequence>
<keyword evidence="2" id="KW-0812">Transmembrane</keyword>
<gene>
    <name evidence="3" type="ORF">P0082_02195</name>
</gene>
<dbReference type="EMBL" id="CP123443">
    <property type="protein sequence ID" value="WGK69694.1"/>
    <property type="molecule type" value="Genomic_DNA"/>
</dbReference>
<evidence type="ECO:0000313" key="3">
    <source>
        <dbReference type="EMBL" id="WGK69694.1"/>
    </source>
</evidence>
<feature type="transmembrane region" description="Helical" evidence="2">
    <location>
        <begin position="59"/>
        <end position="82"/>
    </location>
</feature>
<feature type="transmembrane region" description="Helical" evidence="2">
    <location>
        <begin position="184"/>
        <end position="209"/>
    </location>
</feature>
<reference evidence="3 4" key="1">
    <citation type="submission" date="2023-04" db="EMBL/GenBank/DDBJ databases">
        <title>Spirochaete genome identified in red abalone sample constitutes a novel genus.</title>
        <authorList>
            <person name="Sharma S.P."/>
            <person name="Purcell C.M."/>
            <person name="Hyde J.R."/>
            <person name="Severin A.J."/>
        </authorList>
    </citation>
    <scope>NUCLEOTIDE SEQUENCE [LARGE SCALE GENOMIC DNA]</scope>
    <source>
        <strain evidence="3 4">SP-2023</strain>
    </source>
</reference>
<name>A0ABY8MI68_9SPIO</name>
<evidence type="ECO:0000256" key="2">
    <source>
        <dbReference type="SAM" id="Phobius"/>
    </source>
</evidence>
<dbReference type="RefSeq" id="WP_326927880.1">
    <property type="nucleotide sequence ID" value="NZ_CP123443.1"/>
</dbReference>
<keyword evidence="2" id="KW-1133">Transmembrane helix</keyword>
<proteinExistence type="predicted"/>